<comment type="subcellular location">
    <subcellularLocation>
        <location evidence="1">Nucleus</location>
    </subcellularLocation>
</comment>
<dbReference type="OrthoDB" id="5403573at2759"/>
<dbReference type="GO" id="GO:0000127">
    <property type="term" value="C:transcription factor TFIIIC complex"/>
    <property type="evidence" value="ECO:0007669"/>
    <property type="project" value="InterPro"/>
</dbReference>
<feature type="compositionally biased region" description="Polar residues" evidence="6">
    <location>
        <begin position="654"/>
        <end position="663"/>
    </location>
</feature>
<feature type="compositionally biased region" description="Polar residues" evidence="6">
    <location>
        <begin position="819"/>
        <end position="831"/>
    </location>
</feature>
<keyword evidence="4" id="KW-0804">Transcription</keyword>
<feature type="region of interest" description="Disordered" evidence="6">
    <location>
        <begin position="1004"/>
        <end position="1027"/>
    </location>
</feature>
<feature type="compositionally biased region" description="Basic and acidic residues" evidence="6">
    <location>
        <begin position="1475"/>
        <end position="1489"/>
    </location>
</feature>
<evidence type="ECO:0000259" key="7">
    <source>
        <dbReference type="Pfam" id="PF04182"/>
    </source>
</evidence>
<feature type="compositionally biased region" description="Polar residues" evidence="6">
    <location>
        <begin position="878"/>
        <end position="890"/>
    </location>
</feature>
<evidence type="ECO:0000256" key="6">
    <source>
        <dbReference type="SAM" id="MobiDB-lite"/>
    </source>
</evidence>
<feature type="compositionally biased region" description="Basic and acidic residues" evidence="6">
    <location>
        <begin position="684"/>
        <end position="708"/>
    </location>
</feature>
<evidence type="ECO:0000313" key="10">
    <source>
        <dbReference type="Proteomes" id="UP000813444"/>
    </source>
</evidence>
<feature type="compositionally biased region" description="Polar residues" evidence="6">
    <location>
        <begin position="502"/>
        <end position="517"/>
    </location>
</feature>
<dbReference type="InterPro" id="IPR046488">
    <property type="entry name" value="Sfc3/Tfc3_C"/>
</dbReference>
<dbReference type="GO" id="GO:0042791">
    <property type="term" value="P:5S class rRNA transcription by RNA polymerase III"/>
    <property type="evidence" value="ECO:0007669"/>
    <property type="project" value="TreeGrafter"/>
</dbReference>
<keyword evidence="10" id="KW-1185">Reference proteome</keyword>
<dbReference type="EMBL" id="JAGPNK010000007">
    <property type="protein sequence ID" value="KAH7318777.1"/>
    <property type="molecule type" value="Genomic_DNA"/>
</dbReference>
<organism evidence="9 10">
    <name type="scientific">Stachybotrys elegans</name>
    <dbReference type="NCBI Taxonomy" id="80388"/>
    <lineage>
        <taxon>Eukaryota</taxon>
        <taxon>Fungi</taxon>
        <taxon>Dikarya</taxon>
        <taxon>Ascomycota</taxon>
        <taxon>Pezizomycotina</taxon>
        <taxon>Sordariomycetes</taxon>
        <taxon>Hypocreomycetidae</taxon>
        <taxon>Hypocreales</taxon>
        <taxon>Stachybotryaceae</taxon>
        <taxon>Stachybotrys</taxon>
    </lineage>
</organism>
<evidence type="ECO:0000256" key="2">
    <source>
        <dbReference type="ARBA" id="ARBA00022553"/>
    </source>
</evidence>
<proteinExistence type="predicted"/>
<evidence type="ECO:0000313" key="9">
    <source>
        <dbReference type="EMBL" id="KAH7318777.1"/>
    </source>
</evidence>
<dbReference type="Pfam" id="PF20222">
    <property type="entry name" value="DUF6581"/>
    <property type="match status" value="1"/>
</dbReference>
<keyword evidence="5" id="KW-0539">Nucleus</keyword>
<feature type="compositionally biased region" description="Low complexity" evidence="6">
    <location>
        <begin position="832"/>
        <end position="854"/>
    </location>
</feature>
<evidence type="ECO:0000256" key="5">
    <source>
        <dbReference type="ARBA" id="ARBA00023242"/>
    </source>
</evidence>
<accession>A0A8K0WSR0</accession>
<feature type="domain" description="B-block binding subunit of TFIIIC" evidence="7">
    <location>
        <begin position="176"/>
        <end position="242"/>
    </location>
</feature>
<reference evidence="9" key="1">
    <citation type="journal article" date="2021" name="Nat. Commun.">
        <title>Genetic determinants of endophytism in the Arabidopsis root mycobiome.</title>
        <authorList>
            <person name="Mesny F."/>
            <person name="Miyauchi S."/>
            <person name="Thiergart T."/>
            <person name="Pickel B."/>
            <person name="Atanasova L."/>
            <person name="Karlsson M."/>
            <person name="Huettel B."/>
            <person name="Barry K.W."/>
            <person name="Haridas S."/>
            <person name="Chen C."/>
            <person name="Bauer D."/>
            <person name="Andreopoulos W."/>
            <person name="Pangilinan J."/>
            <person name="LaButti K."/>
            <person name="Riley R."/>
            <person name="Lipzen A."/>
            <person name="Clum A."/>
            <person name="Drula E."/>
            <person name="Henrissat B."/>
            <person name="Kohler A."/>
            <person name="Grigoriev I.V."/>
            <person name="Martin F.M."/>
            <person name="Hacquard S."/>
        </authorList>
    </citation>
    <scope>NUCLEOTIDE SEQUENCE</scope>
    <source>
        <strain evidence="9">MPI-CAGE-CH-0235</strain>
    </source>
</reference>
<feature type="compositionally biased region" description="Acidic residues" evidence="6">
    <location>
        <begin position="859"/>
        <end position="873"/>
    </location>
</feature>
<feature type="compositionally biased region" description="Polar residues" evidence="6">
    <location>
        <begin position="718"/>
        <end position="730"/>
    </location>
</feature>
<protein>
    <submittedName>
        <fullName evidence="9">Uncharacterized protein</fullName>
    </submittedName>
</protein>
<keyword evidence="2" id="KW-0597">Phosphoprotein</keyword>
<evidence type="ECO:0000259" key="8">
    <source>
        <dbReference type="Pfam" id="PF20222"/>
    </source>
</evidence>
<evidence type="ECO:0000256" key="3">
    <source>
        <dbReference type="ARBA" id="ARBA00023125"/>
    </source>
</evidence>
<sequence length="1987" mass="219835">MALELEELIASLLVFISCAGEQGCTVLALLDAIEKALAPSEDSPEAQAQAQAPAHIFQPPELLGNTSSQHSAASTIWRWLVERDDLSVGNDREYNHLSLDDVLALSQSGSANHPATTQTSQGGGSTSATPVADSRHASTAAKAARGTPEVTVRVSERTMWESITGHSVDYRRVPRSEWLLLLGIASTRRDGILQGDLGRLVDQDKRSVPKRTDALVSKGYIIKRTTLVRRTKTSKLWLKSFAPPLPRESETADDSLDTDMNLSRQVLVSNLDAVPWHSRWTGDSIDFTALAKTIMALAKEWDVIRIHDLKMKLGVLGMRWQMKVLAKVCRFLNERGATQYVAAMLEGKVFKDCIKYQRALTPKDWSSFLATGKRASRPYRLMEVSSNINTEGQEDLVSTHADISRISMPPPWSLDTPMSATIAQAVTLSGSAGLTNPDLYGLTLGPLFSRYISSWTMLMSSSSQQHQHLRHMQLRSEHIRAGKVASYRYFSLPDPFMGPAENNDTSSSAPVDEQSSPAWGANAYGFPSSASLPPTTGASTTLTELCKSARSIHKFRRHPQEGAPVKSKPVSKDRVRRPARRVSQRAPKVPSEELPVASSPRSVVQASRAPSPLETTEKPSLPSQETGDVTVTLKAQPGQLKTTLETAQEAETVPLQSLSTSAETVEAGRKSPTHVPDGTGTASHAHENGRESDPDVASHPKTISHEMEDSIVTEEQDSLSQHETSITQSPARGRGRGRGRGRSQGQTRGRGRGRGRASIGRPKAEDAGGRRWVCEKCGGTWKNDIGLKYHLEKSRTPCNPSFDPTTVEPVRRPRRPRIQVSTSREPSPTSPDDNNNITSANSANDDAANTPVEAKAADPETEAEEEKEAESETELPVSAQSTPKSSSVSNWRRPPAADFRKRLSSGSVVKNQGALLSPKATQSRQVVLPPHRPHPVKETPSRRRESSTVDPAPQTGDDAASAAIPEAVHDTMPGSPGRRVIIASAQGEMIDDSLIHPALHSMANGSTASPMPSHVTPDKRVKNDSPQTLSRAEFRSRLCEVIENQLASSEGIMPGGDFLHRTVSEIWESRYHHLKAPSTKEVRLALKWLVERKMVSEHWHAYRARDGTFAKCQIITTPGIGAFSPGCLQLVETIKAGNADALEADGDEDVYTEQTPTRGKGARRGRRLLAREVAVLNAPVYVQQIAAKNDPSSNYSNRGRKRYPQSDKTKSKDIALAGQVDAAGQFEIILNEMTDLSPKLQPAPQITFLDPNTFLGPESADPIAELDLGILDEPETWNSVANTRSKKRKRADSLSCEIRGPEESVPMDVIHGASGVWPYLDIQYFEQQDSSHTLQGWIPDMDWFSWATIESEIDKEAASLRSKRRDRELPAEASYVRFLDRLRASHVIEMRRSHDFVNPASRAVVPYNIYIPFFPEQDTHYLDVPSIEWSESAQLTPGSSALVDELNILSGDSSGEDDEVEWNIGYNIPPPLPRSKLDQPRSEPKERGSIKRVPLMSRALTSLPPQQQPVEAAPESKPASGEANTVEDSPDIMAAFVAVRVLLGGTDKSIDWGLLLHIFPDMTIADLRRSWVHIRKQKGPQISSLTREFQDKFLVAYENDEIPVIDYEDIMNYDWARLIEWTVQLTRKPDTSVLPSKTKLDGGFTLEDAETTAEDWREKYYHVQSSVQSRLDAATSEPGAVSLNTLREGPQADIHVTDHDVARSWIRSLCQTPEDKYSVQEIKARFVELSRGNQAKLSSLLTEVIDQLTQQRIIRRIQKPALRGRPYGFSEWYAYSLSKLAQRSKYHEAVAYKEKLDDTFRRGETMTISYTLTDGATMALMNLSAHGRIKLVPVDVPHIPFGFEPGNYESRKFPKSYYHFGLAAVPTETYHYNEDIDVLTKSIQGGLPSKSQKREVPQWIDFLGEANHKIWADILGSVCFACATRGLLTVEAICGALTPVLEPFEAQLIIEWGHERGILRELRPGLGVTVGEWWWLAVPWQNKRLSS</sequence>
<feature type="compositionally biased region" description="Basic residues" evidence="6">
    <location>
        <begin position="574"/>
        <end position="583"/>
    </location>
</feature>
<feature type="region of interest" description="Disordered" evidence="6">
    <location>
        <begin position="792"/>
        <end position="963"/>
    </location>
</feature>
<evidence type="ECO:0000256" key="1">
    <source>
        <dbReference type="ARBA" id="ARBA00004123"/>
    </source>
</evidence>
<dbReference type="GO" id="GO:0006384">
    <property type="term" value="P:transcription initiation at RNA polymerase III promoter"/>
    <property type="evidence" value="ECO:0007669"/>
    <property type="project" value="InterPro"/>
</dbReference>
<feature type="compositionally biased region" description="Basic and acidic residues" evidence="6">
    <location>
        <begin position="935"/>
        <end position="947"/>
    </location>
</feature>
<feature type="region of interest" description="Disordered" evidence="6">
    <location>
        <begin position="1464"/>
        <end position="1526"/>
    </location>
</feature>
<feature type="domain" description="Transcription factor tau subunit sfc3/Tfc3 C-terminal" evidence="8">
    <location>
        <begin position="1528"/>
        <end position="1934"/>
    </location>
</feature>
<gene>
    <name evidence="9" type="ORF">B0I35DRAFT_252402</name>
</gene>
<feature type="region of interest" description="Disordered" evidence="6">
    <location>
        <begin position="109"/>
        <end position="149"/>
    </location>
</feature>
<feature type="region of interest" description="Disordered" evidence="6">
    <location>
        <begin position="647"/>
        <end position="775"/>
    </location>
</feature>
<dbReference type="Pfam" id="PF04182">
    <property type="entry name" value="B-block_TFIIIC"/>
    <property type="match status" value="1"/>
</dbReference>
<dbReference type="Proteomes" id="UP000813444">
    <property type="component" value="Unassembled WGS sequence"/>
</dbReference>
<feature type="region of interest" description="Disordered" evidence="6">
    <location>
        <begin position="554"/>
        <end position="628"/>
    </location>
</feature>
<dbReference type="PANTHER" id="PTHR15180">
    <property type="entry name" value="GENERAL TRANSCRIPTION FACTOR 3C POLYPEPTIDE 1"/>
    <property type="match status" value="1"/>
</dbReference>
<feature type="region of interest" description="Disordered" evidence="6">
    <location>
        <begin position="1189"/>
        <end position="1212"/>
    </location>
</feature>
<dbReference type="GO" id="GO:0005634">
    <property type="term" value="C:nucleus"/>
    <property type="evidence" value="ECO:0007669"/>
    <property type="project" value="UniProtKB-SubCell"/>
</dbReference>
<dbReference type="GO" id="GO:0003677">
    <property type="term" value="F:DNA binding"/>
    <property type="evidence" value="ECO:0007669"/>
    <property type="project" value="UniProtKB-KW"/>
</dbReference>
<name>A0A8K0WSR0_9HYPO</name>
<dbReference type="InterPro" id="IPR007309">
    <property type="entry name" value="TFIIIC_Bblock-bd"/>
</dbReference>
<feature type="region of interest" description="Disordered" evidence="6">
    <location>
        <begin position="498"/>
        <end position="522"/>
    </location>
</feature>
<dbReference type="InterPro" id="IPR044210">
    <property type="entry name" value="Tfc3-like"/>
</dbReference>
<dbReference type="PANTHER" id="PTHR15180:SF1">
    <property type="entry name" value="GENERAL TRANSCRIPTION FACTOR 3C POLYPEPTIDE 1"/>
    <property type="match status" value="1"/>
</dbReference>
<keyword evidence="3" id="KW-0238">DNA-binding</keyword>
<feature type="compositionally biased region" description="Basic and acidic residues" evidence="6">
    <location>
        <begin position="762"/>
        <end position="774"/>
    </location>
</feature>
<evidence type="ECO:0000256" key="4">
    <source>
        <dbReference type="ARBA" id="ARBA00023163"/>
    </source>
</evidence>
<comment type="caution">
    <text evidence="9">The sequence shown here is derived from an EMBL/GenBank/DDBJ whole genome shotgun (WGS) entry which is preliminary data.</text>
</comment>